<sequence>MLIWLNKMKNLLGVALLFISLVCNADIFINISATMVEPVCNIRSENGSAPLKIGFDTLTISSLTKSPVVKDFSLYISDCNFNNTLAIVLNPKGGSTLLYKGKNILATSTDGLGIDINEVTGGTIRSLETSKKHKINPERINSTLYRVDLQAQLVNTVPINQLKLGKFNSIVTISVTYN</sequence>
<dbReference type="SUPFAM" id="SSF49401">
    <property type="entry name" value="Bacterial adhesins"/>
    <property type="match status" value="1"/>
</dbReference>
<dbReference type="InterPro" id="IPR050263">
    <property type="entry name" value="Bact_Fimbrial_Adh_Pro"/>
</dbReference>
<dbReference type="EMBL" id="ABKSPD020000001">
    <property type="protein sequence ID" value="EKW9774701.1"/>
    <property type="molecule type" value="Genomic_DNA"/>
</dbReference>
<protein>
    <submittedName>
        <fullName evidence="2">Type 1 fimbrial protein</fullName>
    </submittedName>
</protein>
<dbReference type="InterPro" id="IPR005430">
    <property type="entry name" value="P_pili_tip_PapF"/>
</dbReference>
<dbReference type="AlphaFoldDB" id="A0AAN3YSK0"/>
<dbReference type="Gene3D" id="2.60.40.1090">
    <property type="entry name" value="Fimbrial-type adhesion domain"/>
    <property type="match status" value="1"/>
</dbReference>
<evidence type="ECO:0000313" key="3">
    <source>
        <dbReference type="Proteomes" id="UP001171165"/>
    </source>
</evidence>
<organism evidence="2 3">
    <name type="scientific">Proteus mirabilis</name>
    <dbReference type="NCBI Taxonomy" id="584"/>
    <lineage>
        <taxon>Bacteria</taxon>
        <taxon>Pseudomonadati</taxon>
        <taxon>Pseudomonadota</taxon>
        <taxon>Gammaproteobacteria</taxon>
        <taxon>Enterobacterales</taxon>
        <taxon>Morganellaceae</taxon>
        <taxon>Proteus</taxon>
    </lineage>
</organism>
<dbReference type="PRINTS" id="PR01613">
    <property type="entry name" value="FIMBRIALPAPF"/>
</dbReference>
<accession>A0AAN3YSK0</accession>
<dbReference type="GO" id="GO:0043709">
    <property type="term" value="P:cell adhesion involved in single-species biofilm formation"/>
    <property type="evidence" value="ECO:0007669"/>
    <property type="project" value="TreeGrafter"/>
</dbReference>
<dbReference type="RefSeq" id="WP_004247355.1">
    <property type="nucleotide sequence ID" value="NZ_JAGSLD010000027.1"/>
</dbReference>
<dbReference type="Proteomes" id="UP001171165">
    <property type="component" value="Unassembled WGS sequence"/>
</dbReference>
<evidence type="ECO:0000313" key="2">
    <source>
        <dbReference type="EMBL" id="EKW9774701.1"/>
    </source>
</evidence>
<dbReference type="Pfam" id="PF00419">
    <property type="entry name" value="Fimbrial"/>
    <property type="match status" value="1"/>
</dbReference>
<dbReference type="InterPro" id="IPR008966">
    <property type="entry name" value="Adhesion_dom_sf"/>
</dbReference>
<dbReference type="GO" id="GO:0009289">
    <property type="term" value="C:pilus"/>
    <property type="evidence" value="ECO:0007669"/>
    <property type="project" value="InterPro"/>
</dbReference>
<dbReference type="InterPro" id="IPR036937">
    <property type="entry name" value="Adhesion_dom_fimbrial_sf"/>
</dbReference>
<dbReference type="InterPro" id="IPR000259">
    <property type="entry name" value="Adhesion_dom_fimbrial"/>
</dbReference>
<proteinExistence type="predicted"/>
<feature type="domain" description="Fimbrial-type adhesion" evidence="1">
    <location>
        <begin position="29"/>
        <end position="177"/>
    </location>
</feature>
<name>A0AAN3YSK0_PROMI</name>
<gene>
    <name evidence="2" type="ORF">PW210_000455</name>
</gene>
<dbReference type="PANTHER" id="PTHR33420">
    <property type="entry name" value="FIMBRIAL SUBUNIT ELFA-RELATED"/>
    <property type="match status" value="1"/>
</dbReference>
<reference evidence="2" key="1">
    <citation type="submission" date="2023-06" db="EMBL/GenBank/DDBJ databases">
        <authorList>
            <consortium name="Clinical and Environmental Microbiology Branch: Whole genome sequencing antimicrobial resistance pathogens in the healthcare setting"/>
        </authorList>
    </citation>
    <scope>NUCLEOTIDE SEQUENCE</scope>
    <source>
        <strain evidence="2">Microbial</strain>
    </source>
</reference>
<comment type="caution">
    <text evidence="2">The sequence shown here is derived from an EMBL/GenBank/DDBJ whole genome shotgun (WGS) entry which is preliminary data.</text>
</comment>
<evidence type="ECO:0000259" key="1">
    <source>
        <dbReference type="Pfam" id="PF00419"/>
    </source>
</evidence>
<dbReference type="PANTHER" id="PTHR33420:SF34">
    <property type="entry name" value="MINOR FIMBRIAL SUBUNIT"/>
    <property type="match status" value="1"/>
</dbReference>